<reference evidence="4 5" key="1">
    <citation type="journal article" date="2013" name="Genome Biol.">
        <title>The genome sequence of the most widely cultivated cacao type and its use to identify candidate genes regulating pod color.</title>
        <authorList>
            <person name="Motamayor J.C."/>
            <person name="Mockaitis K."/>
            <person name="Schmutz J."/>
            <person name="Haiminen N."/>
            <person name="Iii D.L."/>
            <person name="Cornejo O."/>
            <person name="Findley S.D."/>
            <person name="Zheng P."/>
            <person name="Utro F."/>
            <person name="Royaert S."/>
            <person name="Saski C."/>
            <person name="Jenkins J."/>
            <person name="Podicheti R."/>
            <person name="Zhao M."/>
            <person name="Scheffler B.E."/>
            <person name="Stack J.C."/>
            <person name="Feltus F.A."/>
            <person name="Mustiga G.M."/>
            <person name="Amores F."/>
            <person name="Phillips W."/>
            <person name="Marelli J.P."/>
            <person name="May G.D."/>
            <person name="Shapiro H."/>
            <person name="Ma J."/>
            <person name="Bustamante C.D."/>
            <person name="Schnell R.J."/>
            <person name="Main D."/>
            <person name="Gilbert D."/>
            <person name="Parida L."/>
            <person name="Kuhn D.N."/>
        </authorList>
    </citation>
    <scope>NUCLEOTIDE SEQUENCE [LARGE SCALE GENOMIC DNA]</scope>
    <source>
        <strain evidence="5">cv. Matina 1-6</strain>
    </source>
</reference>
<comment type="similarity">
    <text evidence="1">Belongs to the PPR family. P subfamily.</text>
</comment>
<dbReference type="Pfam" id="PF12854">
    <property type="entry name" value="PPR_1"/>
    <property type="match status" value="1"/>
</dbReference>
<dbReference type="Pfam" id="PF01535">
    <property type="entry name" value="PPR"/>
    <property type="match status" value="4"/>
</dbReference>
<dbReference type="FunCoup" id="A0A061E528">
    <property type="interactions" value="808"/>
</dbReference>
<feature type="repeat" description="PPR" evidence="3">
    <location>
        <begin position="437"/>
        <end position="471"/>
    </location>
</feature>
<feature type="repeat" description="PPR" evidence="3">
    <location>
        <begin position="402"/>
        <end position="436"/>
    </location>
</feature>
<dbReference type="OrthoDB" id="767661at2759"/>
<feature type="repeat" description="PPR" evidence="3">
    <location>
        <begin position="44"/>
        <end position="78"/>
    </location>
</feature>
<sequence length="500" mass="56193">MSIRWPRVLTPTHLAQIIRTQKNPLTALQIFNQAQQKYPNYRHNGPVYTTMIDILGNSGRLSEMTQVIDQMKEDSCECKDSTFAGVIRTFASAGMVNEAVDLFNSIPQFNCINFTQSFTTLLGIMVKESDFKAAYQLFLENSWRLEVKSRVKSLNLLMEGLCQFKKSDLALNIFQEMDFQGCYPDRESYRILMKGLSDDGRLNEATHLLYSMFWRISQKGSGEDIVIYRILLYALCDNGKVEEALELLGKILRKGLKAPKSRRHQIDLSRCANGEDSEATKRLITEALIRGGVPNMGSYSAMAIDLYNEGRVDEAETVLDEMRKKGFWPSLLMYEAKAEALSKKGGVSEAVKVIEEDIKEGTCVPSVRLYNIVLKCLCDAGDSALAVGYLKKMAKQVGCAADKQTYSILVDGLCKDGKFVEASRVLEEMVIKSHWPGAETYNILVRGLCSVGRQYEAVMWLEEMVSQGMVPHFSLWNSLVASVCCKRSDIDACFEGILTQ</sequence>
<organism evidence="4 5">
    <name type="scientific">Theobroma cacao</name>
    <name type="common">Cacao</name>
    <name type="synonym">Cocoa</name>
    <dbReference type="NCBI Taxonomy" id="3641"/>
    <lineage>
        <taxon>Eukaryota</taxon>
        <taxon>Viridiplantae</taxon>
        <taxon>Streptophyta</taxon>
        <taxon>Embryophyta</taxon>
        <taxon>Tracheophyta</taxon>
        <taxon>Spermatophyta</taxon>
        <taxon>Magnoliopsida</taxon>
        <taxon>eudicotyledons</taxon>
        <taxon>Gunneridae</taxon>
        <taxon>Pentapetalae</taxon>
        <taxon>rosids</taxon>
        <taxon>malvids</taxon>
        <taxon>Malvales</taxon>
        <taxon>Malvaceae</taxon>
        <taxon>Byttnerioideae</taxon>
        <taxon>Theobroma</taxon>
    </lineage>
</organism>
<feature type="repeat" description="PPR" evidence="3">
    <location>
        <begin position="150"/>
        <end position="184"/>
    </location>
</feature>
<dbReference type="HOGENOM" id="CLU_041846_0_0_1"/>
<dbReference type="PROSITE" id="PS51375">
    <property type="entry name" value="PPR"/>
    <property type="match status" value="6"/>
</dbReference>
<evidence type="ECO:0000256" key="3">
    <source>
        <dbReference type="PROSITE-ProRule" id="PRU00708"/>
    </source>
</evidence>
<dbReference type="NCBIfam" id="TIGR00756">
    <property type="entry name" value="PPR"/>
    <property type="match status" value="6"/>
</dbReference>
<dbReference type="SUPFAM" id="SSF48452">
    <property type="entry name" value="TPR-like"/>
    <property type="match status" value="1"/>
</dbReference>
<dbReference type="GO" id="GO:0003729">
    <property type="term" value="F:mRNA binding"/>
    <property type="evidence" value="ECO:0000318"/>
    <property type="project" value="GO_Central"/>
</dbReference>
<dbReference type="PANTHER" id="PTHR47941">
    <property type="entry name" value="PENTATRICOPEPTIDE REPEAT-CONTAINING PROTEIN 3, MITOCHONDRIAL"/>
    <property type="match status" value="1"/>
</dbReference>
<accession>A0A061E528</accession>
<evidence type="ECO:0000256" key="2">
    <source>
        <dbReference type="ARBA" id="ARBA00022737"/>
    </source>
</evidence>
<feature type="repeat" description="PPR" evidence="3">
    <location>
        <begin position="224"/>
        <end position="258"/>
    </location>
</feature>
<dbReference type="InterPro" id="IPR002885">
    <property type="entry name" value="PPR_rpt"/>
</dbReference>
<dbReference type="OMA" id="VIWLEEM"/>
<dbReference type="Gramene" id="EOX97373">
    <property type="protein sequence ID" value="EOX97373"/>
    <property type="gene ID" value="TCM_006417"/>
</dbReference>
<dbReference type="KEGG" id="tcc:18607362"/>
<dbReference type="SMR" id="A0A061E528"/>
<dbReference type="AlphaFoldDB" id="A0A061E528"/>
<evidence type="ECO:0000313" key="4">
    <source>
        <dbReference type="EMBL" id="EOX97373.1"/>
    </source>
</evidence>
<evidence type="ECO:0000313" key="5">
    <source>
        <dbReference type="Proteomes" id="UP000026915"/>
    </source>
</evidence>
<gene>
    <name evidence="4" type="ORF">TCM_006417</name>
</gene>
<proteinExistence type="inferred from homology"/>
<keyword evidence="2" id="KW-0677">Repeat</keyword>
<dbReference type="eggNOG" id="KOG4197">
    <property type="taxonomic scope" value="Eukaryota"/>
</dbReference>
<dbReference type="InParanoid" id="A0A061E528"/>
<dbReference type="STRING" id="3641.A0A061E528"/>
<dbReference type="EMBL" id="CM001880">
    <property type="protein sequence ID" value="EOX97373.1"/>
    <property type="molecule type" value="Genomic_DNA"/>
</dbReference>
<dbReference type="Pfam" id="PF13812">
    <property type="entry name" value="PPR_3"/>
    <property type="match status" value="1"/>
</dbReference>
<dbReference type="Proteomes" id="UP000026915">
    <property type="component" value="Chromosome 2"/>
</dbReference>
<dbReference type="InterPro" id="IPR011990">
    <property type="entry name" value="TPR-like_helical_dom_sf"/>
</dbReference>
<dbReference type="Gramene" id="Tc02v2_t003160.1">
    <property type="protein sequence ID" value="Tc02v2_p003160.1"/>
    <property type="gene ID" value="Tc02v2_g003160"/>
</dbReference>
<dbReference type="Gene3D" id="1.25.40.10">
    <property type="entry name" value="Tetratricopeptide repeat domain"/>
    <property type="match status" value="5"/>
</dbReference>
<dbReference type="Pfam" id="PF13041">
    <property type="entry name" value="PPR_2"/>
    <property type="match status" value="1"/>
</dbReference>
<dbReference type="GO" id="GO:0000963">
    <property type="term" value="P:mitochondrial RNA processing"/>
    <property type="evidence" value="ECO:0000318"/>
    <property type="project" value="GO_Central"/>
</dbReference>
<feature type="repeat" description="PPR" evidence="3">
    <location>
        <begin position="295"/>
        <end position="329"/>
    </location>
</feature>
<dbReference type="GO" id="GO:0008380">
    <property type="term" value="P:RNA splicing"/>
    <property type="evidence" value="ECO:0000318"/>
    <property type="project" value="GO_Central"/>
</dbReference>
<keyword evidence="5" id="KW-1185">Reference proteome</keyword>
<name>A0A061E528_THECC</name>
<evidence type="ECO:0000256" key="1">
    <source>
        <dbReference type="ARBA" id="ARBA00007626"/>
    </source>
</evidence>
<dbReference type="GO" id="GO:0005739">
    <property type="term" value="C:mitochondrion"/>
    <property type="evidence" value="ECO:0000318"/>
    <property type="project" value="GO_Central"/>
</dbReference>
<protein>
    <submittedName>
        <fullName evidence="4">Tetratricopeptide repeat (TPR)-like superfamily protein</fullName>
    </submittedName>
</protein>